<keyword evidence="4" id="KW-1185">Reference proteome</keyword>
<keyword evidence="1" id="KW-0472">Membrane</keyword>
<sequence length="86" mass="10211">MVQKYQSPVRVYKYPFELVMAVSCLFLGKKTFFSLWFITELGFVRLKVRTKTFVWSIGTLIIGQNVTRAKSEVFFSLWRFHKVKHA</sequence>
<keyword evidence="1" id="KW-1133">Transmembrane helix</keyword>
<feature type="non-terminal residue" evidence="2">
    <location>
        <position position="86"/>
    </location>
</feature>
<evidence type="ECO:0000313" key="2">
    <source>
        <dbReference type="EMBL" id="EEC11746.1"/>
    </source>
</evidence>
<dbReference type="EMBL" id="ABJB010052020">
    <property type="status" value="NOT_ANNOTATED_CDS"/>
    <property type="molecule type" value="Genomic_DNA"/>
</dbReference>
<dbReference type="HOGENOM" id="CLU_2504237_0_0_1"/>
<evidence type="ECO:0000313" key="4">
    <source>
        <dbReference type="Proteomes" id="UP000001555"/>
    </source>
</evidence>
<feature type="transmembrane region" description="Helical" evidence="1">
    <location>
        <begin position="18"/>
        <end position="39"/>
    </location>
</feature>
<dbReference type="VEuPathDB" id="VectorBase:ISCI008851"/>
<dbReference type="InParanoid" id="B7PYS4"/>
<dbReference type="EMBL" id="DS821790">
    <property type="protein sequence ID" value="EEC11746.1"/>
    <property type="molecule type" value="Genomic_DNA"/>
</dbReference>
<dbReference type="EMBL" id="ABJB010437704">
    <property type="status" value="NOT_ANNOTATED_CDS"/>
    <property type="molecule type" value="Genomic_DNA"/>
</dbReference>
<dbReference type="EMBL" id="ABJB010811795">
    <property type="status" value="NOT_ANNOTATED_CDS"/>
    <property type="molecule type" value="Genomic_DNA"/>
</dbReference>
<evidence type="ECO:0000313" key="3">
    <source>
        <dbReference type="EnsemblMetazoa" id="ISCW008851-PA"/>
    </source>
</evidence>
<dbReference type="EnsemblMetazoa" id="ISCW008851-RA">
    <property type="protein sequence ID" value="ISCW008851-PA"/>
    <property type="gene ID" value="ISCW008851"/>
</dbReference>
<proteinExistence type="predicted"/>
<dbReference type="Proteomes" id="UP000001555">
    <property type="component" value="Unassembled WGS sequence"/>
</dbReference>
<reference evidence="2 4" key="1">
    <citation type="submission" date="2008-03" db="EMBL/GenBank/DDBJ databases">
        <title>Annotation of Ixodes scapularis.</title>
        <authorList>
            <consortium name="Ixodes scapularis Genome Project Consortium"/>
            <person name="Caler E."/>
            <person name="Hannick L.I."/>
            <person name="Bidwell S."/>
            <person name="Joardar V."/>
            <person name="Thiagarajan M."/>
            <person name="Amedeo P."/>
            <person name="Galinsky K.J."/>
            <person name="Schobel S."/>
            <person name="Inman J."/>
            <person name="Hostetler J."/>
            <person name="Miller J."/>
            <person name="Hammond M."/>
            <person name="Megy K."/>
            <person name="Lawson D."/>
            <person name="Kodira C."/>
            <person name="Sutton G."/>
            <person name="Meyer J."/>
            <person name="Hill C.A."/>
            <person name="Birren B."/>
            <person name="Nene V."/>
            <person name="Collins F."/>
            <person name="Alarcon-Chaidez F."/>
            <person name="Wikel S."/>
            <person name="Strausberg R."/>
        </authorList>
    </citation>
    <scope>NUCLEOTIDE SEQUENCE [LARGE SCALE GENOMIC DNA]</scope>
    <source>
        <strain evidence="4">Wikel</strain>
        <strain evidence="2">Wikel colony</strain>
    </source>
</reference>
<dbReference type="VEuPathDB" id="VectorBase:ISCW008851"/>
<dbReference type="PaxDb" id="6945-B7PYS4"/>
<evidence type="ECO:0000256" key="1">
    <source>
        <dbReference type="SAM" id="Phobius"/>
    </source>
</evidence>
<dbReference type="EMBL" id="ABJB011064914">
    <property type="status" value="NOT_ANNOTATED_CDS"/>
    <property type="molecule type" value="Genomic_DNA"/>
</dbReference>
<dbReference type="EMBL" id="ABJB010562950">
    <property type="status" value="NOT_ANNOTATED_CDS"/>
    <property type="molecule type" value="Genomic_DNA"/>
</dbReference>
<reference evidence="3" key="2">
    <citation type="submission" date="2020-05" db="UniProtKB">
        <authorList>
            <consortium name="EnsemblMetazoa"/>
        </authorList>
    </citation>
    <scope>IDENTIFICATION</scope>
    <source>
        <strain evidence="3">wikel</strain>
    </source>
</reference>
<gene>
    <name evidence="2" type="ORF">IscW_ISCW008851</name>
</gene>
<keyword evidence="1" id="KW-0812">Transmembrane</keyword>
<dbReference type="EMBL" id="ABJB010146610">
    <property type="status" value="NOT_ANNOTATED_CDS"/>
    <property type="molecule type" value="Genomic_DNA"/>
</dbReference>
<accession>B7PYS4</accession>
<organism>
    <name type="scientific">Ixodes scapularis</name>
    <name type="common">Black-legged tick</name>
    <name type="synonym">Deer tick</name>
    <dbReference type="NCBI Taxonomy" id="6945"/>
    <lineage>
        <taxon>Eukaryota</taxon>
        <taxon>Metazoa</taxon>
        <taxon>Ecdysozoa</taxon>
        <taxon>Arthropoda</taxon>
        <taxon>Chelicerata</taxon>
        <taxon>Arachnida</taxon>
        <taxon>Acari</taxon>
        <taxon>Parasitiformes</taxon>
        <taxon>Ixodida</taxon>
        <taxon>Ixodoidea</taxon>
        <taxon>Ixodidae</taxon>
        <taxon>Ixodinae</taxon>
        <taxon>Ixodes</taxon>
    </lineage>
</organism>
<dbReference type="AlphaFoldDB" id="B7PYS4"/>
<protein>
    <submittedName>
        <fullName evidence="2 3">Uncharacterized protein</fullName>
    </submittedName>
</protein>
<name>B7PYS4_IXOSC</name>